<accession>A0A1Y5TXL2</accession>
<dbReference type="FunCoup" id="A0A1Y5TXL2">
    <property type="interactions" value="52"/>
</dbReference>
<dbReference type="InterPro" id="IPR051807">
    <property type="entry name" value="Sec-metab_biosynth-assoc"/>
</dbReference>
<evidence type="ECO:0000313" key="3">
    <source>
        <dbReference type="EMBL" id="SLN76256.1"/>
    </source>
</evidence>
<sequence>MPYIIITRDKADSLALRTKVRDVHLAYLDKHKAKLLAAGALTADNGTGGEGGVIIYDTEDRAEAEAFIAGDPFTEAELFESVTVKRWRKAFFNGERLV</sequence>
<dbReference type="OrthoDB" id="2293521at2"/>
<dbReference type="Pfam" id="PF03795">
    <property type="entry name" value="YCII"/>
    <property type="match status" value="1"/>
</dbReference>
<feature type="domain" description="YCII-related" evidence="2">
    <location>
        <begin position="1"/>
        <end position="88"/>
    </location>
</feature>
<evidence type="ECO:0000259" key="2">
    <source>
        <dbReference type="Pfam" id="PF03795"/>
    </source>
</evidence>
<dbReference type="AlphaFoldDB" id="A0A1Y5TXL2"/>
<evidence type="ECO:0000256" key="1">
    <source>
        <dbReference type="ARBA" id="ARBA00007689"/>
    </source>
</evidence>
<dbReference type="Proteomes" id="UP000193200">
    <property type="component" value="Unassembled WGS sequence"/>
</dbReference>
<dbReference type="SUPFAM" id="SSF54909">
    <property type="entry name" value="Dimeric alpha+beta barrel"/>
    <property type="match status" value="1"/>
</dbReference>
<keyword evidence="4" id="KW-1185">Reference proteome</keyword>
<dbReference type="InterPro" id="IPR011008">
    <property type="entry name" value="Dimeric_a/b-barrel"/>
</dbReference>
<dbReference type="Gene3D" id="3.30.70.1060">
    <property type="entry name" value="Dimeric alpha+beta barrel"/>
    <property type="match status" value="1"/>
</dbReference>
<dbReference type="EMBL" id="FWFR01000004">
    <property type="protein sequence ID" value="SLN76256.1"/>
    <property type="molecule type" value="Genomic_DNA"/>
</dbReference>
<proteinExistence type="inferred from homology"/>
<dbReference type="InterPro" id="IPR005545">
    <property type="entry name" value="YCII"/>
</dbReference>
<dbReference type="PANTHER" id="PTHR33606">
    <property type="entry name" value="PROTEIN YCII"/>
    <property type="match status" value="1"/>
</dbReference>
<reference evidence="3 4" key="1">
    <citation type="submission" date="2017-03" db="EMBL/GenBank/DDBJ databases">
        <authorList>
            <person name="Afonso C.L."/>
            <person name="Miller P.J."/>
            <person name="Scott M.A."/>
            <person name="Spackman E."/>
            <person name="Goraichik I."/>
            <person name="Dimitrov K.M."/>
            <person name="Suarez D.L."/>
            <person name="Swayne D.E."/>
        </authorList>
    </citation>
    <scope>NUCLEOTIDE SEQUENCE [LARGE SCALE GENOMIC DNA]</scope>
    <source>
        <strain evidence="3 4">CECT 7691</strain>
    </source>
</reference>
<comment type="similarity">
    <text evidence="1">Belongs to the YciI family.</text>
</comment>
<organism evidence="3 4">
    <name type="scientific">Oceanibacterium hippocampi</name>
    <dbReference type="NCBI Taxonomy" id="745714"/>
    <lineage>
        <taxon>Bacteria</taxon>
        <taxon>Pseudomonadati</taxon>
        <taxon>Pseudomonadota</taxon>
        <taxon>Alphaproteobacteria</taxon>
        <taxon>Sneathiellales</taxon>
        <taxon>Sneathiellaceae</taxon>
        <taxon>Oceanibacterium</taxon>
    </lineage>
</organism>
<gene>
    <name evidence="3" type="ORF">OCH7691_04080</name>
</gene>
<evidence type="ECO:0000313" key="4">
    <source>
        <dbReference type="Proteomes" id="UP000193200"/>
    </source>
</evidence>
<dbReference type="InParanoid" id="A0A1Y5TXL2"/>
<protein>
    <submittedName>
        <fullName evidence="3">YciI-like protein</fullName>
    </submittedName>
</protein>
<dbReference type="RefSeq" id="WP_085885399.1">
    <property type="nucleotide sequence ID" value="NZ_FWFR01000004.1"/>
</dbReference>
<dbReference type="PANTHER" id="PTHR33606:SF3">
    <property type="entry name" value="PROTEIN YCII"/>
    <property type="match status" value="1"/>
</dbReference>
<name>A0A1Y5TXL2_9PROT</name>